<organism evidence="1 2">
    <name type="scientific">Naganishia onofrii</name>
    <dbReference type="NCBI Taxonomy" id="1851511"/>
    <lineage>
        <taxon>Eukaryota</taxon>
        <taxon>Fungi</taxon>
        <taxon>Dikarya</taxon>
        <taxon>Basidiomycota</taxon>
        <taxon>Agaricomycotina</taxon>
        <taxon>Tremellomycetes</taxon>
        <taxon>Filobasidiales</taxon>
        <taxon>Filobasidiaceae</taxon>
        <taxon>Naganishia</taxon>
    </lineage>
</organism>
<gene>
    <name evidence="1" type="ORF">QFC24_004761</name>
</gene>
<name>A0ACC2XC78_9TREE</name>
<evidence type="ECO:0000313" key="2">
    <source>
        <dbReference type="Proteomes" id="UP001234202"/>
    </source>
</evidence>
<sequence length="1461" mass="155578">MTSSQPPSSARTAEFPRPDSSSSTVTDRPRPKGPSAKRKRIIQEKIVTEPIQPIRPIPDVGSSNGGGAAGPESASGSGHNPHDAPPASAGTSARTRYRRSTAVTTIGSSSYSSDVVPITPAAVDRKEKFAITQRTIEVAGKIAELGEVQRIQCFACAEAESKRQVALQDFLEKRAMNAEPFITEEQKDKLFSPIVCFYYDPAKLGIIKGVRMNNSNYGRCSNCMTLGCGCWWPTESLAPGVQAATAKALSTATAEFSLASIVNAGSSLSVANSSPRSSRRPDSQRTQEQTKPRRATAKRKPVVADSGSMMVIESEPMVRPSVRFQESQAAVPAAPAIARSISPLRQPPVLAPRSPSPLMAPQAATQRETTPINAQHSIAQMDDGLLKSAEQQPGQDLSRGEDQALNSPPASIQTEEERSAALEAALEYMQNQAEADEEEYDGEFPLQHIVPEDATPDATPALPVNGDSGVDLGMEVDLNGGPAHAPVVVEGQSSVVNETLGTAMEVDESQVQSEIPGSAMEVDWRQGPSEVVDQDQSSIQQEDVKPLPPRRGQSPTPPADASSDQNANTASIPTAVQPGSPLEEDHYESDNGKLLDDSLSLIMTTSVHTKLIWYCSHLAIQAIKASSSENVMERESPPASIDEPDVLASEGQPSATMNHASEMSASEDRSQVTSNHESGADDAQPPNLAANEMDASEDHTPVTANQESKANTTQSPIPATKVLAEVATAAEATTAVLGPAGNEPSLDSPPTEPMQHSTLAREDIQLVSHDEKHADNEDATMHIAATDKTIEDEYSFLFAAQEEAVTVIQEETVVLGVQSSEADEEAAMNDKMVVEPAEKEIAMDNGGAIEDAADETASSNGKALISDKEEEMAMNDGEADDNASDEADNEDADMDNGEPLADPIEDADMNDGEASPDSPQDKAVADGKPLGLPVDDGSGRDEHALPGAAEDDNVDDDYDAQHAATTPDAQTSIVDEEEYMNALPSQYQEEQDRQQLAPASPSPSAVHDEQPDFVPETQRDPVPEASPALPVAAAEPLAEPSSPTPAKDSIQVTIKYELRQDDKVIGAAVEEVVYVDEDVEKEVVIIGEAADKEVVMVSEAAEKEVVAVEELGQAGEQELGQAGEQEVALLSSQLAAAETRSPVTSMGRTRSTRSTRAAAKAIKKYSSSTNKNKGNVSNGGHGSTFGIPSAPPEFQLTPKWIKRLPLIPKADIIIQASSVPLKQDNRNLMSLDIPGVNKAFRKCTGCTLRECPCAPLPVDPEKRETDHTKYWQNSVLDSAGCLTCRVCGVICSFQLDPPIYGDYSTLPSPRTLDNMKLLPEDWDTRSALDGFDGEEEVNENGHDQSAGESRPPSHSDPTFLQSNKCSGCALRQCPCIALPAGEGRGGGCIKCKECNVACSFNVATPQPDGKHVVWADADSKVIGGRERAGHDSKRVTTLGKRKLLAIASDEEDGLEDVENGQ</sequence>
<keyword evidence="2" id="KW-1185">Reference proteome</keyword>
<dbReference type="EMBL" id="JASBWV010000017">
    <property type="protein sequence ID" value="KAJ9121423.1"/>
    <property type="molecule type" value="Genomic_DNA"/>
</dbReference>
<accession>A0ACC2XC78</accession>
<protein>
    <submittedName>
        <fullName evidence="1">Uncharacterized protein</fullName>
    </submittedName>
</protein>
<proteinExistence type="predicted"/>
<dbReference type="Proteomes" id="UP001234202">
    <property type="component" value="Unassembled WGS sequence"/>
</dbReference>
<reference evidence="1" key="1">
    <citation type="submission" date="2023-04" db="EMBL/GenBank/DDBJ databases">
        <title>Draft Genome sequencing of Naganishia species isolated from polar environments using Oxford Nanopore Technology.</title>
        <authorList>
            <person name="Leo P."/>
            <person name="Venkateswaran K."/>
        </authorList>
    </citation>
    <scope>NUCLEOTIDE SEQUENCE</scope>
    <source>
        <strain evidence="1">DBVPG 5303</strain>
    </source>
</reference>
<evidence type="ECO:0000313" key="1">
    <source>
        <dbReference type="EMBL" id="KAJ9121423.1"/>
    </source>
</evidence>
<comment type="caution">
    <text evidence="1">The sequence shown here is derived from an EMBL/GenBank/DDBJ whole genome shotgun (WGS) entry which is preliminary data.</text>
</comment>